<proteinExistence type="predicted"/>
<gene>
    <name evidence="2" type="ORF">METZ01_LOCUS511117</name>
</gene>
<evidence type="ECO:0000313" key="2">
    <source>
        <dbReference type="EMBL" id="SVE58263.1"/>
    </source>
</evidence>
<organism evidence="2">
    <name type="scientific">marine metagenome</name>
    <dbReference type="NCBI Taxonomy" id="408172"/>
    <lineage>
        <taxon>unclassified sequences</taxon>
        <taxon>metagenomes</taxon>
        <taxon>ecological metagenomes</taxon>
    </lineage>
</organism>
<evidence type="ECO:0000256" key="1">
    <source>
        <dbReference type="SAM" id="MobiDB-lite"/>
    </source>
</evidence>
<feature type="region of interest" description="Disordered" evidence="1">
    <location>
        <begin position="15"/>
        <end position="41"/>
    </location>
</feature>
<sequence>VALLTARIDDRSSWQRVRGVGMEGGPTKPPSQTPVTTCHTK</sequence>
<feature type="non-terminal residue" evidence="2">
    <location>
        <position position="41"/>
    </location>
</feature>
<name>A0A383EP80_9ZZZZ</name>
<accession>A0A383EP80</accession>
<reference evidence="2" key="1">
    <citation type="submission" date="2018-05" db="EMBL/GenBank/DDBJ databases">
        <authorList>
            <person name="Lanie J.A."/>
            <person name="Ng W.-L."/>
            <person name="Kazmierczak K.M."/>
            <person name="Andrzejewski T.M."/>
            <person name="Davidsen T.M."/>
            <person name="Wayne K.J."/>
            <person name="Tettelin H."/>
            <person name="Glass J.I."/>
            <person name="Rusch D."/>
            <person name="Podicherti R."/>
            <person name="Tsui H.-C.T."/>
            <person name="Winkler M.E."/>
        </authorList>
    </citation>
    <scope>NUCLEOTIDE SEQUENCE</scope>
</reference>
<protein>
    <submittedName>
        <fullName evidence="2">Uncharacterized protein</fullName>
    </submittedName>
</protein>
<dbReference type="AlphaFoldDB" id="A0A383EP80"/>
<dbReference type="EMBL" id="UINC01227401">
    <property type="protein sequence ID" value="SVE58263.1"/>
    <property type="molecule type" value="Genomic_DNA"/>
</dbReference>
<feature type="non-terminal residue" evidence="2">
    <location>
        <position position="1"/>
    </location>
</feature>